<feature type="transmembrane region" description="Helical" evidence="6">
    <location>
        <begin position="201"/>
        <end position="220"/>
    </location>
</feature>
<evidence type="ECO:0000256" key="1">
    <source>
        <dbReference type="ARBA" id="ARBA00004651"/>
    </source>
</evidence>
<dbReference type="RefSeq" id="WP_072893798.1">
    <property type="nucleotide sequence ID" value="NZ_FQWZ01000001.1"/>
</dbReference>
<dbReference type="InterPro" id="IPR016174">
    <property type="entry name" value="Di-haem_cyt_TM"/>
</dbReference>
<dbReference type="GO" id="GO:0022904">
    <property type="term" value="P:respiratory electron transport chain"/>
    <property type="evidence" value="ECO:0007669"/>
    <property type="project" value="InterPro"/>
</dbReference>
<dbReference type="GO" id="GO:0020037">
    <property type="term" value="F:heme binding"/>
    <property type="evidence" value="ECO:0007669"/>
    <property type="project" value="TreeGrafter"/>
</dbReference>
<keyword evidence="9" id="KW-1185">Reference proteome</keyword>
<dbReference type="InterPro" id="IPR051542">
    <property type="entry name" value="Hydrogenase_cytochrome"/>
</dbReference>
<protein>
    <submittedName>
        <fullName evidence="8">Cytochrome b</fullName>
    </submittedName>
</protein>
<evidence type="ECO:0000256" key="3">
    <source>
        <dbReference type="ARBA" id="ARBA00022692"/>
    </source>
</evidence>
<dbReference type="PANTHER" id="PTHR30485">
    <property type="entry name" value="NI/FE-HYDROGENASE 1 B-TYPE CYTOCHROME SUBUNIT"/>
    <property type="match status" value="1"/>
</dbReference>
<comment type="subcellular location">
    <subcellularLocation>
        <location evidence="1">Cell membrane</location>
        <topology evidence="1">Multi-pass membrane protein</topology>
    </subcellularLocation>
</comment>
<feature type="transmembrane region" description="Helical" evidence="6">
    <location>
        <begin position="147"/>
        <end position="166"/>
    </location>
</feature>
<dbReference type="SUPFAM" id="SSF81342">
    <property type="entry name" value="Transmembrane di-heme cytochromes"/>
    <property type="match status" value="1"/>
</dbReference>
<dbReference type="InterPro" id="IPR011577">
    <property type="entry name" value="Cyt_b561_bac/Ni-Hgenase"/>
</dbReference>
<keyword evidence="3 6" id="KW-0812">Transmembrane</keyword>
<dbReference type="OrthoDB" id="196472at2"/>
<gene>
    <name evidence="8" type="ORF">SAMN04488068_0642</name>
</gene>
<dbReference type="GO" id="GO:0009055">
    <property type="term" value="F:electron transfer activity"/>
    <property type="evidence" value="ECO:0007669"/>
    <property type="project" value="InterPro"/>
</dbReference>
<evidence type="ECO:0000256" key="5">
    <source>
        <dbReference type="ARBA" id="ARBA00023136"/>
    </source>
</evidence>
<feature type="transmembrane region" description="Helical" evidence="6">
    <location>
        <begin position="49"/>
        <end position="71"/>
    </location>
</feature>
<feature type="transmembrane region" description="Helical" evidence="6">
    <location>
        <begin position="91"/>
        <end position="113"/>
    </location>
</feature>
<dbReference type="STRING" id="490188.SAMN04488068_0642"/>
<dbReference type="EMBL" id="FQWZ01000001">
    <property type="protein sequence ID" value="SHG53756.1"/>
    <property type="molecule type" value="Genomic_DNA"/>
</dbReference>
<dbReference type="Proteomes" id="UP000199758">
    <property type="component" value="Unassembled WGS sequence"/>
</dbReference>
<evidence type="ECO:0000256" key="4">
    <source>
        <dbReference type="ARBA" id="ARBA00022989"/>
    </source>
</evidence>
<dbReference type="Pfam" id="PF01292">
    <property type="entry name" value="Ni_hydr_CYTB"/>
    <property type="match status" value="1"/>
</dbReference>
<evidence type="ECO:0000256" key="6">
    <source>
        <dbReference type="SAM" id="Phobius"/>
    </source>
</evidence>
<dbReference type="Gene3D" id="1.20.950.20">
    <property type="entry name" value="Transmembrane di-heme cytochromes, Chain C"/>
    <property type="match status" value="1"/>
</dbReference>
<keyword evidence="2" id="KW-1003">Cell membrane</keyword>
<evidence type="ECO:0000259" key="7">
    <source>
        <dbReference type="Pfam" id="PF01292"/>
    </source>
</evidence>
<dbReference type="PANTHER" id="PTHR30485:SF2">
    <property type="entry name" value="BLL0597 PROTEIN"/>
    <property type="match status" value="1"/>
</dbReference>
<sequence>MSATPASQRIWDLPTRLFHWLLVVALLASFVSGEVGGAWIDWHLRSGLLVVALIGFRLAWGIVGSATARFAQFLRGPAAIRAHWRGQWRGVGHSPIGGIAVVVLMLAVIAQLLTGLYTNDDISFDAPLSVLVDKNTSDALRLWHGRLFYLLAVLTALHVVAIVYYLRVKRDDLITPMLTGRKRLDPERSAALPQPLTTPRYVAALLLSLLAAVVITWIASGGLLNPAPASAPMIESTTPKPAW</sequence>
<reference evidence="8 9" key="1">
    <citation type="submission" date="2016-11" db="EMBL/GenBank/DDBJ databases">
        <authorList>
            <person name="Jaros S."/>
            <person name="Januszkiewicz K."/>
            <person name="Wedrychowicz H."/>
        </authorList>
    </citation>
    <scope>NUCLEOTIDE SEQUENCE [LARGE SCALE GENOMIC DNA]</scope>
    <source>
        <strain evidence="8 9">CGMCC 1.7049</strain>
    </source>
</reference>
<evidence type="ECO:0000313" key="8">
    <source>
        <dbReference type="EMBL" id="SHG53756.1"/>
    </source>
</evidence>
<organism evidence="8 9">
    <name type="scientific">Hydrocarboniphaga daqingensis</name>
    <dbReference type="NCBI Taxonomy" id="490188"/>
    <lineage>
        <taxon>Bacteria</taxon>
        <taxon>Pseudomonadati</taxon>
        <taxon>Pseudomonadota</taxon>
        <taxon>Gammaproteobacteria</taxon>
        <taxon>Nevskiales</taxon>
        <taxon>Nevskiaceae</taxon>
        <taxon>Hydrocarboniphaga</taxon>
    </lineage>
</organism>
<evidence type="ECO:0000313" key="9">
    <source>
        <dbReference type="Proteomes" id="UP000199758"/>
    </source>
</evidence>
<keyword evidence="4 6" id="KW-1133">Transmembrane helix</keyword>
<proteinExistence type="predicted"/>
<name>A0A1M5KLZ7_9GAMM</name>
<accession>A0A1M5KLZ7</accession>
<dbReference type="AlphaFoldDB" id="A0A1M5KLZ7"/>
<dbReference type="GO" id="GO:0005886">
    <property type="term" value="C:plasma membrane"/>
    <property type="evidence" value="ECO:0007669"/>
    <property type="project" value="UniProtKB-SubCell"/>
</dbReference>
<keyword evidence="5 6" id="KW-0472">Membrane</keyword>
<evidence type="ECO:0000256" key="2">
    <source>
        <dbReference type="ARBA" id="ARBA00022475"/>
    </source>
</evidence>
<feature type="domain" description="Cytochrome b561 bacterial/Ni-hydrogenase" evidence="7">
    <location>
        <begin position="11"/>
        <end position="180"/>
    </location>
</feature>